<feature type="region of interest" description="Disordered" evidence="16">
    <location>
        <begin position="1599"/>
        <end position="1628"/>
    </location>
</feature>
<keyword evidence="12" id="KW-0010">Activator</keyword>
<dbReference type="GO" id="GO:0042393">
    <property type="term" value="F:histone binding"/>
    <property type="evidence" value="ECO:0007669"/>
    <property type="project" value="TreeGrafter"/>
</dbReference>
<keyword evidence="21" id="KW-1185">Reference proteome</keyword>
<dbReference type="GO" id="GO:0000812">
    <property type="term" value="C:Swr1 complex"/>
    <property type="evidence" value="ECO:0007669"/>
    <property type="project" value="TreeGrafter"/>
</dbReference>
<keyword evidence="8" id="KW-0067">ATP-binding</keyword>
<evidence type="ECO:0000313" key="21">
    <source>
        <dbReference type="Proteomes" id="UP000235786"/>
    </source>
</evidence>
<feature type="compositionally biased region" description="Acidic residues" evidence="16">
    <location>
        <begin position="636"/>
        <end position="670"/>
    </location>
</feature>
<proteinExistence type="inferred from homology"/>
<dbReference type="SUPFAM" id="SSF52540">
    <property type="entry name" value="P-loop containing nucleoside triphosphate hydrolases"/>
    <property type="match status" value="2"/>
</dbReference>
<name>A0A2J6RNK0_HYAVF</name>
<dbReference type="GO" id="GO:0016887">
    <property type="term" value="F:ATP hydrolysis activity"/>
    <property type="evidence" value="ECO:0007669"/>
    <property type="project" value="TreeGrafter"/>
</dbReference>
<evidence type="ECO:0000313" key="20">
    <source>
        <dbReference type="EMBL" id="PMD40105.1"/>
    </source>
</evidence>
<dbReference type="InterPro" id="IPR050520">
    <property type="entry name" value="INO80/SWR1_helicase"/>
</dbReference>
<dbReference type="GO" id="GO:0003677">
    <property type="term" value="F:DNA binding"/>
    <property type="evidence" value="ECO:0007669"/>
    <property type="project" value="UniProtKB-KW"/>
</dbReference>
<comment type="subunit">
    <text evidence="3">Component of the SWR1 chromatin-remodeling complex.</text>
</comment>
<evidence type="ECO:0000259" key="17">
    <source>
        <dbReference type="PROSITE" id="PS51192"/>
    </source>
</evidence>
<feature type="compositionally biased region" description="Acidic residues" evidence="16">
    <location>
        <begin position="530"/>
        <end position="546"/>
    </location>
</feature>
<accession>A0A2J6RNK0</accession>
<dbReference type="Gene3D" id="3.40.50.300">
    <property type="entry name" value="P-loop containing nucleotide triphosphate hydrolases"/>
    <property type="match status" value="1"/>
</dbReference>
<dbReference type="Gene3D" id="1.20.120.850">
    <property type="entry name" value="SWI2/SNF2 ATPases, N-terminal domain"/>
    <property type="match status" value="1"/>
</dbReference>
<dbReference type="Pfam" id="PF00271">
    <property type="entry name" value="Helicase_C"/>
    <property type="match status" value="1"/>
</dbReference>
<dbReference type="InterPro" id="IPR000330">
    <property type="entry name" value="SNF2_N"/>
</dbReference>
<dbReference type="GO" id="GO:0005524">
    <property type="term" value="F:ATP binding"/>
    <property type="evidence" value="ECO:0007669"/>
    <property type="project" value="UniProtKB-KW"/>
</dbReference>
<keyword evidence="5" id="KW-0547">Nucleotide-binding</keyword>
<dbReference type="InterPro" id="IPR027417">
    <property type="entry name" value="P-loop_NTPase"/>
</dbReference>
<feature type="compositionally biased region" description="Polar residues" evidence="16">
    <location>
        <begin position="178"/>
        <end position="189"/>
    </location>
</feature>
<keyword evidence="14" id="KW-0539">Nucleus</keyword>
<dbReference type="InterPro" id="IPR038718">
    <property type="entry name" value="SNF2-like_sf"/>
</dbReference>
<dbReference type="GO" id="GO:0006338">
    <property type="term" value="P:chromatin remodeling"/>
    <property type="evidence" value="ECO:0007669"/>
    <property type="project" value="TreeGrafter"/>
</dbReference>
<dbReference type="InterPro" id="IPR014001">
    <property type="entry name" value="Helicase_ATP-bd"/>
</dbReference>
<feature type="region of interest" description="Disordered" evidence="16">
    <location>
        <begin position="1663"/>
        <end position="1691"/>
    </location>
</feature>
<feature type="compositionally biased region" description="Basic residues" evidence="16">
    <location>
        <begin position="1677"/>
        <end position="1691"/>
    </location>
</feature>
<evidence type="ECO:0000259" key="18">
    <source>
        <dbReference type="PROSITE" id="PS51194"/>
    </source>
</evidence>
<dbReference type="InterPro" id="IPR014012">
    <property type="entry name" value="HSA_dom"/>
</dbReference>
<evidence type="ECO:0000256" key="16">
    <source>
        <dbReference type="SAM" id="MobiDB-lite"/>
    </source>
</evidence>
<evidence type="ECO:0000259" key="19">
    <source>
        <dbReference type="PROSITE" id="PS51204"/>
    </source>
</evidence>
<dbReference type="Proteomes" id="UP000235786">
    <property type="component" value="Unassembled WGS sequence"/>
</dbReference>
<feature type="region of interest" description="Disordered" evidence="16">
    <location>
        <begin position="518"/>
        <end position="810"/>
    </location>
</feature>
<keyword evidence="10" id="KW-0805">Transcription regulation</keyword>
<evidence type="ECO:0000256" key="9">
    <source>
        <dbReference type="ARBA" id="ARBA00022853"/>
    </source>
</evidence>
<evidence type="ECO:0000256" key="6">
    <source>
        <dbReference type="ARBA" id="ARBA00022801"/>
    </source>
</evidence>
<dbReference type="PROSITE" id="PS51204">
    <property type="entry name" value="HSA"/>
    <property type="match status" value="1"/>
</dbReference>
<keyword evidence="13" id="KW-0804">Transcription</keyword>
<evidence type="ECO:0000256" key="11">
    <source>
        <dbReference type="ARBA" id="ARBA00023125"/>
    </source>
</evidence>
<dbReference type="EMBL" id="KZ613946">
    <property type="protein sequence ID" value="PMD40105.1"/>
    <property type="molecule type" value="Genomic_DNA"/>
</dbReference>
<dbReference type="PROSITE" id="PS51192">
    <property type="entry name" value="HELICASE_ATP_BIND_1"/>
    <property type="match status" value="1"/>
</dbReference>
<keyword evidence="6" id="KW-0378">Hydrolase</keyword>
<reference evidence="20 21" key="1">
    <citation type="submission" date="2016-04" db="EMBL/GenBank/DDBJ databases">
        <title>A degradative enzymes factory behind the ericoid mycorrhizal symbiosis.</title>
        <authorList>
            <consortium name="DOE Joint Genome Institute"/>
            <person name="Martino E."/>
            <person name="Morin E."/>
            <person name="Grelet G."/>
            <person name="Kuo A."/>
            <person name="Kohler A."/>
            <person name="Daghino S."/>
            <person name="Barry K."/>
            <person name="Choi C."/>
            <person name="Cichocki N."/>
            <person name="Clum A."/>
            <person name="Copeland A."/>
            <person name="Hainaut M."/>
            <person name="Haridas S."/>
            <person name="Labutti K."/>
            <person name="Lindquist E."/>
            <person name="Lipzen A."/>
            <person name="Khouja H.-R."/>
            <person name="Murat C."/>
            <person name="Ohm R."/>
            <person name="Olson A."/>
            <person name="Spatafora J."/>
            <person name="Veneault-Fourrey C."/>
            <person name="Henrissat B."/>
            <person name="Grigoriev I."/>
            <person name="Martin F."/>
            <person name="Perotto S."/>
        </authorList>
    </citation>
    <scope>NUCLEOTIDE SEQUENCE [LARGE SCALE GENOMIC DNA]</scope>
    <source>
        <strain evidence="20 21">F</strain>
    </source>
</reference>
<evidence type="ECO:0000256" key="8">
    <source>
        <dbReference type="ARBA" id="ARBA00022840"/>
    </source>
</evidence>
<dbReference type="Pfam" id="PF00176">
    <property type="entry name" value="SNF2-rel_dom"/>
    <property type="match status" value="1"/>
</dbReference>
<dbReference type="InterPro" id="IPR049730">
    <property type="entry name" value="SNF2/RAD54-like_C"/>
</dbReference>
<dbReference type="FunFam" id="3.40.50.10810:FF:000005">
    <property type="entry name" value="Photoperiod-independent early flowering 1"/>
    <property type="match status" value="1"/>
</dbReference>
<feature type="compositionally biased region" description="Basic and acidic residues" evidence="16">
    <location>
        <begin position="1666"/>
        <end position="1676"/>
    </location>
</feature>
<evidence type="ECO:0000256" key="7">
    <source>
        <dbReference type="ARBA" id="ARBA00022806"/>
    </source>
</evidence>
<feature type="domain" description="HSA" evidence="19">
    <location>
        <begin position="398"/>
        <end position="471"/>
    </location>
</feature>
<feature type="compositionally biased region" description="Basic and acidic residues" evidence="16">
    <location>
        <begin position="80"/>
        <end position="89"/>
    </location>
</feature>
<feature type="domain" description="Helicase ATP-binding" evidence="17">
    <location>
        <begin position="831"/>
        <end position="996"/>
    </location>
</feature>
<keyword evidence="7" id="KW-0347">Helicase</keyword>
<dbReference type="InterPro" id="IPR001650">
    <property type="entry name" value="Helicase_C-like"/>
</dbReference>
<dbReference type="SMART" id="SM00487">
    <property type="entry name" value="DEXDc"/>
    <property type="match status" value="1"/>
</dbReference>
<organism evidence="20 21">
    <name type="scientific">Hyaloscypha variabilis (strain UAMH 11265 / GT02V1 / F)</name>
    <name type="common">Meliniomyces variabilis</name>
    <dbReference type="NCBI Taxonomy" id="1149755"/>
    <lineage>
        <taxon>Eukaryota</taxon>
        <taxon>Fungi</taxon>
        <taxon>Dikarya</taxon>
        <taxon>Ascomycota</taxon>
        <taxon>Pezizomycotina</taxon>
        <taxon>Leotiomycetes</taxon>
        <taxon>Helotiales</taxon>
        <taxon>Hyaloscyphaceae</taxon>
        <taxon>Hyaloscypha</taxon>
        <taxon>Hyaloscypha variabilis</taxon>
    </lineage>
</organism>
<dbReference type="STRING" id="1149755.A0A2J6RNK0"/>
<dbReference type="Gene3D" id="3.40.50.10810">
    <property type="entry name" value="Tandem AAA-ATPase domain"/>
    <property type="match status" value="1"/>
</dbReference>
<dbReference type="CDD" id="cd18793">
    <property type="entry name" value="SF2_C_SNF"/>
    <property type="match status" value="1"/>
</dbReference>
<comment type="subcellular location">
    <subcellularLocation>
        <location evidence="1">Nucleus</location>
    </subcellularLocation>
</comment>
<dbReference type="PANTHER" id="PTHR45685">
    <property type="entry name" value="HELICASE SRCAP-RELATED"/>
    <property type="match status" value="1"/>
</dbReference>
<feature type="compositionally biased region" description="Acidic residues" evidence="16">
    <location>
        <begin position="698"/>
        <end position="717"/>
    </location>
</feature>
<protein>
    <recommendedName>
        <fullName evidence="4">DNA helicase</fullName>
        <ecNumber evidence="4">3.6.4.12</ecNumber>
    </recommendedName>
</protein>
<dbReference type="InterPro" id="IPR002464">
    <property type="entry name" value="DNA/RNA_helicase_DEAH_CS"/>
</dbReference>
<dbReference type="PANTHER" id="PTHR45685:SF1">
    <property type="entry name" value="HELICASE SRCAP"/>
    <property type="match status" value="1"/>
</dbReference>
<comment type="catalytic activity">
    <reaction evidence="15">
        <text>ATP + H2O = ADP + phosphate + H(+)</text>
        <dbReference type="Rhea" id="RHEA:13065"/>
        <dbReference type="ChEBI" id="CHEBI:15377"/>
        <dbReference type="ChEBI" id="CHEBI:15378"/>
        <dbReference type="ChEBI" id="CHEBI:30616"/>
        <dbReference type="ChEBI" id="CHEBI:43474"/>
        <dbReference type="ChEBI" id="CHEBI:456216"/>
        <dbReference type="EC" id="3.6.4.12"/>
    </reaction>
</comment>
<feature type="compositionally biased region" description="Acidic residues" evidence="16">
    <location>
        <begin position="608"/>
        <end position="621"/>
    </location>
</feature>
<feature type="compositionally biased region" description="Low complexity" evidence="16">
    <location>
        <begin position="207"/>
        <end position="229"/>
    </location>
</feature>
<evidence type="ECO:0000256" key="10">
    <source>
        <dbReference type="ARBA" id="ARBA00023015"/>
    </source>
</evidence>
<evidence type="ECO:0000256" key="5">
    <source>
        <dbReference type="ARBA" id="ARBA00022741"/>
    </source>
</evidence>
<feature type="compositionally biased region" description="Polar residues" evidence="16">
    <location>
        <begin position="781"/>
        <end position="803"/>
    </location>
</feature>
<dbReference type="PROSITE" id="PS00690">
    <property type="entry name" value="DEAH_ATP_HELICASE"/>
    <property type="match status" value="1"/>
</dbReference>
<dbReference type="SMART" id="SM00490">
    <property type="entry name" value="HELICc"/>
    <property type="match status" value="1"/>
</dbReference>
<evidence type="ECO:0000256" key="3">
    <source>
        <dbReference type="ARBA" id="ARBA00011826"/>
    </source>
</evidence>
<dbReference type="EC" id="3.6.4.12" evidence="4"/>
<sequence>MDIPVPPVQALVVQKLFVELWAKQLATGALFQFAGRASLVERLRIFRSKNRPVRCDAHQVHGSVLPLSYEVMTQTASDAQENRKPHDAPLDDDAEPQTNGHGGEDGTGGEPPSKKRRVSENPAISRRKPESPPWKKAIAEGPSSFTQDGIRKSGRTNHIPLELQPPSDKRQTRGAVQKTYSAKSKNGNANHLPFNMREPPGTSVNGSKKPGSSGTTSSQQPVKSPSKPVSPKRSHRKSMPTEQASTPVRSHKRSSAPRDPQSAPSYTRPAKGRRSGRLGETNNDGEHDRAQSLKMEDPPGQSPKARLSRIKFRVKPAALPLTHPGLVLARPRQYPTLKEFLDGSANVHVDAGGLFHPDEASEYTPEQVAKDAKLILQAEAAAEPMGVLSREICSAFQPEESDQIPPQYAHQDHLNRAAIEFRRLMLIEARKHRATAKRLAEACRDEWYRRQPKTQEQLEAEEIKIGQNRYRILVKTVQATWENVRVEVNRRRILEWEAQEQARVRKALNEAVDMSTQMLQAQRAQLDSDTSSDAEGDEDEDIEETSAGDSGSSLDTESDDDRESNVSSTDAEVDEEQQQPGAGEDEHLTVEQLREKYASIPDVSIGILDEDTSDTDQSDTSEAEHAIEQEVRDAFDDSDESIDMDDDMGSSDEERGSDEECSEEEDDEAGETSLLGFLAPSELRSVELGKVTPSHEPSDDEMADAEVEAENEDEDEVSLVPDAAPTYSNHDSAPDVPQLLSNPISASSSVPKQPPEVDGNSPDRSSQPTPRTTETKASEVDSASSVDLHQNSRQVTQSATPQPGTHLKTPVPFLLRGTLREYQHYGLDWLAGLYANNNNGILADEMGLGKTIQTIALLAHLATEHEVWGPHLVVVPTSVMLNWEIEFKKWCPGFKIMTYYGSPEERKRKRLGWRSDDKWNVCITTYQLIIADQQVFKRRQWHFMILDEAHNIKNFESQRWQVMLKFNTRARLLLTGTPLQNNLTELWSLLYFLMPEERQQEGVSGFASLQEFHDWFKKPSDQILEHGREKMDDEARNIISKLHRVLRPHLLRRLKADVEKQMPAKYEHVEYCRLSKRQRELYDGFLNRDDTRGTLASGNYLSIINCLMQLRKVCNHPDLFIERAIMTSFPMEKSAVADFEIKELLVRRRLLREDPMTKASLEFLNLVPAKHERFSGALTSRSAVLSAQRVLMDMREAQRLRAQNALTNLDPSTAKSNLVYLESASRWGRFEELQHCVYLNALRRQQKPLYGTQLLNFLTLGVDVRPHRPQPRRRDRLMTWLENKSPVLDDMVFTLSRRCQEQHPFVQKFACVTPPVVARDLTSFTLTPRGVTAVQNTVRTADPDPFHEARMRLSIQFPDKRLLQYDCGKLQTLDKLLRKLQAGGHRALIFTQMTKVLDILEQFLNIHGHKYLRLDGNTKVEQRQILTDRFNNDNRILAFILSTRSGGLGINLTGADTVIFYDLDWNPAMDKQCQDRCHRIGQTRDVHIYRLVSEHTIEANILRKANQKRMLDDVVIQEGEFTTDYFNKMSVQDVLGDESTLMDGDAAANAAMDRVLGGPNNDQDVSRVLAQAEDKEDVAAARVAEREIVQTDAADFDENIVTASATPAGPGTPRDGAPTPAVEGTPGLADDVTEVDEEDELNAWGVPVRSTDDYMLDFMIAQLKDTPVELPKDKSKSKNKKGKDHRSHRAR</sequence>
<evidence type="ECO:0000256" key="4">
    <source>
        <dbReference type="ARBA" id="ARBA00012551"/>
    </source>
</evidence>
<evidence type="ECO:0000256" key="2">
    <source>
        <dbReference type="ARBA" id="ARBA00009220"/>
    </source>
</evidence>
<evidence type="ECO:0000256" key="15">
    <source>
        <dbReference type="ARBA" id="ARBA00047995"/>
    </source>
</evidence>
<comment type="similarity">
    <text evidence="2">Belongs to the SNF2/RAD54 helicase family. SWR1 subfamily.</text>
</comment>
<dbReference type="OrthoDB" id="372624at2759"/>
<feature type="compositionally biased region" description="Basic and acidic residues" evidence="16">
    <location>
        <begin position="622"/>
        <end position="635"/>
    </location>
</feature>
<feature type="compositionally biased region" description="Basic and acidic residues" evidence="16">
    <location>
        <begin position="284"/>
        <end position="297"/>
    </location>
</feature>
<dbReference type="PROSITE" id="PS51194">
    <property type="entry name" value="HELICASE_CTER"/>
    <property type="match status" value="1"/>
</dbReference>
<evidence type="ECO:0000256" key="14">
    <source>
        <dbReference type="ARBA" id="ARBA00023242"/>
    </source>
</evidence>
<evidence type="ECO:0000256" key="12">
    <source>
        <dbReference type="ARBA" id="ARBA00023159"/>
    </source>
</evidence>
<evidence type="ECO:0000256" key="13">
    <source>
        <dbReference type="ARBA" id="ARBA00023163"/>
    </source>
</evidence>
<keyword evidence="11" id="KW-0238">DNA-binding</keyword>
<gene>
    <name evidence="20" type="ORF">L207DRAFT_530013</name>
</gene>
<dbReference type="FunFam" id="3.40.50.300:FF:000655">
    <property type="entry name" value="Protein PHOTOPERIOD-INDEPENDENT EARLY FLOWERING 1"/>
    <property type="match status" value="1"/>
</dbReference>
<feature type="compositionally biased region" description="Polar residues" evidence="16">
    <location>
        <begin position="739"/>
        <end position="751"/>
    </location>
</feature>
<keyword evidence="9" id="KW-0156">Chromatin regulator</keyword>
<feature type="region of interest" description="Disordered" evidence="16">
    <location>
        <begin position="75"/>
        <end position="305"/>
    </location>
</feature>
<evidence type="ECO:0000256" key="1">
    <source>
        <dbReference type="ARBA" id="ARBA00004123"/>
    </source>
</evidence>
<feature type="compositionally biased region" description="Polar residues" evidence="16">
    <location>
        <begin position="762"/>
        <end position="772"/>
    </location>
</feature>
<dbReference type="CDD" id="cd18003">
    <property type="entry name" value="DEXQc_SRCAP"/>
    <property type="match status" value="1"/>
</dbReference>
<dbReference type="GO" id="GO:0003678">
    <property type="term" value="F:DNA helicase activity"/>
    <property type="evidence" value="ECO:0007669"/>
    <property type="project" value="UniProtKB-EC"/>
</dbReference>
<feature type="compositionally biased region" description="Basic and acidic residues" evidence="16">
    <location>
        <begin position="584"/>
        <end position="597"/>
    </location>
</feature>
<feature type="domain" description="Helicase C-terminal" evidence="18">
    <location>
        <begin position="1372"/>
        <end position="1522"/>
    </location>
</feature>